<comment type="caution">
    <text evidence="1">The sequence shown here is derived from an EMBL/GenBank/DDBJ whole genome shotgun (WGS) entry which is preliminary data.</text>
</comment>
<proteinExistence type="predicted"/>
<dbReference type="Proteomes" id="UP000034681">
    <property type="component" value="Unassembled WGS sequence"/>
</dbReference>
<evidence type="ECO:0000313" key="1">
    <source>
        <dbReference type="EMBL" id="KKI98119.1"/>
    </source>
</evidence>
<gene>
    <name evidence="1" type="ORF">PROH_20660</name>
</gene>
<organism evidence="1 2">
    <name type="scientific">Prochlorothrix hollandica PCC 9006 = CALU 1027</name>
    <dbReference type="NCBI Taxonomy" id="317619"/>
    <lineage>
        <taxon>Bacteria</taxon>
        <taxon>Bacillati</taxon>
        <taxon>Cyanobacteriota</taxon>
        <taxon>Cyanophyceae</taxon>
        <taxon>Prochlorotrichales</taxon>
        <taxon>Prochlorotrichaceae</taxon>
        <taxon>Prochlorothrix</taxon>
    </lineage>
</organism>
<reference evidence="1" key="1">
    <citation type="submission" date="2012-04" db="EMBL/GenBank/DDBJ databases">
        <authorList>
            <person name="Borisov I.G."/>
            <person name="Ivanikova N.V."/>
            <person name="Pinevich A.V."/>
        </authorList>
    </citation>
    <scope>NUCLEOTIDE SEQUENCE</scope>
    <source>
        <strain evidence="1">CALU 1027</strain>
    </source>
</reference>
<protein>
    <submittedName>
        <fullName evidence="1">Uncharacterized protein</fullName>
    </submittedName>
</protein>
<dbReference type="AlphaFoldDB" id="A0A0M2PPC8"/>
<dbReference type="EMBL" id="AJTX02000010">
    <property type="protein sequence ID" value="KKI98119.1"/>
    <property type="molecule type" value="Genomic_DNA"/>
</dbReference>
<keyword evidence="2" id="KW-1185">Reference proteome</keyword>
<evidence type="ECO:0000313" key="2">
    <source>
        <dbReference type="Proteomes" id="UP000034681"/>
    </source>
</evidence>
<name>A0A0M2PPC8_PROHO</name>
<dbReference type="OrthoDB" id="427201at2"/>
<accession>A0A0M2PPC8</accession>
<dbReference type="RefSeq" id="WP_016925745.1">
    <property type="nucleotide sequence ID" value="NZ_KB235939.1"/>
</dbReference>
<sequence length="76" mass="8697">MSTCTKHPLENPISNTKSTLIHQEGAVLKTDANLDRLKRLYQVSHQAEFLYLQAEADTLLCQLETEIKGRRLAHTY</sequence>